<comment type="catalytic activity">
    <reaction evidence="1">
        <text>S-ubiquitinyl-[E2 ubiquitin-conjugating enzyme]-L-cysteine + [acceptor protein]-L-lysine = [E2 ubiquitin-conjugating enzyme]-L-cysteine + N(6)-ubiquitinyl-[acceptor protein]-L-lysine.</text>
        <dbReference type="EC" id="2.3.2.27"/>
    </reaction>
</comment>
<protein>
    <recommendedName>
        <fullName evidence="2">RING-type E3 ubiquitin transferase</fullName>
        <ecNumber evidence="2">2.3.2.27</ecNumber>
    </recommendedName>
</protein>
<keyword evidence="5" id="KW-0862">Zinc</keyword>
<evidence type="ECO:0000313" key="9">
    <source>
        <dbReference type="Proteomes" id="UP000231279"/>
    </source>
</evidence>
<sequence>MEEEIDYTEQSLCFYDEVHKKCSFTTASPEFYINIKYSCTPTLSDWVVCQDSDEPRPLRSVDWPTDTKLIRLSLDQFSCEEKARKVIGDTIKRWVVWVEYRPLLIDYALEKAREVVEFMPPSHNAVHLNLHVNSQLRHVVDEARAMRSETRRSREEAKAGMVCTVESSIESLESTTLIESGSCLICLEEFVDGGEGVMMPCLHIFHGDCIKKWLRTSHYCPICRFEMPTS</sequence>
<feature type="domain" description="RING-type" evidence="7">
    <location>
        <begin position="183"/>
        <end position="224"/>
    </location>
</feature>
<dbReference type="InterPro" id="IPR013083">
    <property type="entry name" value="Znf_RING/FYVE/PHD"/>
</dbReference>
<dbReference type="GO" id="GO:0008270">
    <property type="term" value="F:zinc ion binding"/>
    <property type="evidence" value="ECO:0007669"/>
    <property type="project" value="UniProtKB-KW"/>
</dbReference>
<evidence type="ECO:0000256" key="4">
    <source>
        <dbReference type="ARBA" id="ARBA00022771"/>
    </source>
</evidence>
<keyword evidence="8" id="KW-0436">Ligase</keyword>
<dbReference type="InterPro" id="IPR011016">
    <property type="entry name" value="Znf_RING-CH"/>
</dbReference>
<gene>
    <name evidence="8" type="ORF">CDL12_10314</name>
</gene>
<dbReference type="PANTHER" id="PTHR15710">
    <property type="entry name" value="E3 UBIQUITIN-PROTEIN LIGASE PRAJA"/>
    <property type="match status" value="1"/>
</dbReference>
<organism evidence="8 9">
    <name type="scientific">Handroanthus impetiginosus</name>
    <dbReference type="NCBI Taxonomy" id="429701"/>
    <lineage>
        <taxon>Eukaryota</taxon>
        <taxon>Viridiplantae</taxon>
        <taxon>Streptophyta</taxon>
        <taxon>Embryophyta</taxon>
        <taxon>Tracheophyta</taxon>
        <taxon>Spermatophyta</taxon>
        <taxon>Magnoliopsida</taxon>
        <taxon>eudicotyledons</taxon>
        <taxon>Gunneridae</taxon>
        <taxon>Pentapetalae</taxon>
        <taxon>asterids</taxon>
        <taxon>lamiids</taxon>
        <taxon>Lamiales</taxon>
        <taxon>Bignoniaceae</taxon>
        <taxon>Crescentiina</taxon>
        <taxon>Tabebuia alliance</taxon>
        <taxon>Handroanthus</taxon>
    </lineage>
</organism>
<evidence type="ECO:0000256" key="5">
    <source>
        <dbReference type="ARBA" id="ARBA00022833"/>
    </source>
</evidence>
<accession>A0A2G9HHH5</accession>
<keyword evidence="9" id="KW-1185">Reference proteome</keyword>
<dbReference type="SUPFAM" id="SSF57850">
    <property type="entry name" value="RING/U-box"/>
    <property type="match status" value="1"/>
</dbReference>
<evidence type="ECO:0000256" key="3">
    <source>
        <dbReference type="ARBA" id="ARBA00022723"/>
    </source>
</evidence>
<dbReference type="STRING" id="429701.A0A2G9HHH5"/>
<dbReference type="PROSITE" id="PS50089">
    <property type="entry name" value="ZF_RING_2"/>
    <property type="match status" value="1"/>
</dbReference>
<dbReference type="PANTHER" id="PTHR15710:SF77">
    <property type="entry name" value="RING-H2 FINGER PROTEIN ATL21B"/>
    <property type="match status" value="1"/>
</dbReference>
<dbReference type="Pfam" id="PF13639">
    <property type="entry name" value="zf-RING_2"/>
    <property type="match status" value="1"/>
</dbReference>
<dbReference type="GO" id="GO:0061630">
    <property type="term" value="F:ubiquitin protein ligase activity"/>
    <property type="evidence" value="ECO:0007669"/>
    <property type="project" value="UniProtKB-EC"/>
</dbReference>
<dbReference type="Gene3D" id="3.30.40.10">
    <property type="entry name" value="Zinc/RING finger domain, C3HC4 (zinc finger)"/>
    <property type="match status" value="1"/>
</dbReference>
<dbReference type="EC" id="2.3.2.27" evidence="2"/>
<dbReference type="SMART" id="SM00184">
    <property type="entry name" value="RING"/>
    <property type="match status" value="1"/>
</dbReference>
<dbReference type="AlphaFoldDB" id="A0A2G9HHH5"/>
<evidence type="ECO:0000256" key="6">
    <source>
        <dbReference type="PROSITE-ProRule" id="PRU00175"/>
    </source>
</evidence>
<evidence type="ECO:0000256" key="2">
    <source>
        <dbReference type="ARBA" id="ARBA00012483"/>
    </source>
</evidence>
<dbReference type="Proteomes" id="UP000231279">
    <property type="component" value="Unassembled WGS sequence"/>
</dbReference>
<keyword evidence="4 6" id="KW-0863">Zinc-finger</keyword>
<dbReference type="OrthoDB" id="4348522at2759"/>
<evidence type="ECO:0000256" key="1">
    <source>
        <dbReference type="ARBA" id="ARBA00000900"/>
    </source>
</evidence>
<keyword evidence="3" id="KW-0479">Metal-binding</keyword>
<dbReference type="EMBL" id="NKXS01001755">
    <property type="protein sequence ID" value="PIN17009.1"/>
    <property type="molecule type" value="Genomic_DNA"/>
</dbReference>
<reference evidence="9" key="1">
    <citation type="journal article" date="2018" name="Gigascience">
        <title>Genome assembly of the Pink Ipe (Handroanthus impetiginosus, Bignoniaceae), a highly valued, ecologically keystone Neotropical timber forest tree.</title>
        <authorList>
            <person name="Silva-Junior O.B."/>
            <person name="Grattapaglia D."/>
            <person name="Novaes E."/>
            <person name="Collevatti R.G."/>
        </authorList>
    </citation>
    <scope>NUCLEOTIDE SEQUENCE [LARGE SCALE GENOMIC DNA]</scope>
    <source>
        <strain evidence="9">cv. UFG-1</strain>
    </source>
</reference>
<evidence type="ECO:0000313" key="8">
    <source>
        <dbReference type="EMBL" id="PIN17009.1"/>
    </source>
</evidence>
<dbReference type="InterPro" id="IPR001841">
    <property type="entry name" value="Znf_RING"/>
</dbReference>
<evidence type="ECO:0000259" key="7">
    <source>
        <dbReference type="PROSITE" id="PS50089"/>
    </source>
</evidence>
<dbReference type="GO" id="GO:0005737">
    <property type="term" value="C:cytoplasm"/>
    <property type="evidence" value="ECO:0007669"/>
    <property type="project" value="TreeGrafter"/>
</dbReference>
<name>A0A2G9HHH5_9LAMI</name>
<dbReference type="GO" id="GO:0016567">
    <property type="term" value="P:protein ubiquitination"/>
    <property type="evidence" value="ECO:0007669"/>
    <property type="project" value="TreeGrafter"/>
</dbReference>
<dbReference type="GO" id="GO:0016874">
    <property type="term" value="F:ligase activity"/>
    <property type="evidence" value="ECO:0007669"/>
    <property type="project" value="UniProtKB-KW"/>
</dbReference>
<dbReference type="SMART" id="SM00744">
    <property type="entry name" value="RINGv"/>
    <property type="match status" value="1"/>
</dbReference>
<comment type="caution">
    <text evidence="8">The sequence shown here is derived from an EMBL/GenBank/DDBJ whole genome shotgun (WGS) entry which is preliminary data.</text>
</comment>
<proteinExistence type="predicted"/>